<feature type="transmembrane region" description="Helical" evidence="8">
    <location>
        <begin position="195"/>
        <end position="219"/>
    </location>
</feature>
<dbReference type="InterPro" id="IPR002657">
    <property type="entry name" value="BilAc:Na_symport/Acr3"/>
</dbReference>
<evidence type="ECO:0000256" key="6">
    <source>
        <dbReference type="ARBA" id="ARBA00023136"/>
    </source>
</evidence>
<evidence type="ECO:0000256" key="2">
    <source>
        <dbReference type="ARBA" id="ARBA00006528"/>
    </source>
</evidence>
<evidence type="ECO:0000256" key="9">
    <source>
        <dbReference type="SAM" id="SignalP"/>
    </source>
</evidence>
<evidence type="ECO:0000256" key="5">
    <source>
        <dbReference type="ARBA" id="ARBA00022989"/>
    </source>
</evidence>
<dbReference type="EMBL" id="QCYY01002740">
    <property type="protein sequence ID" value="ROT67889.1"/>
    <property type="molecule type" value="Genomic_DNA"/>
</dbReference>
<keyword evidence="3 8" id="KW-0812">Transmembrane</keyword>
<name>A0A3R7LYD7_PENVA</name>
<proteinExistence type="inferred from homology"/>
<comment type="similarity">
    <text evidence="2">Belongs to the bile acid:sodium symporter (BASS) (TC 2.A.28) family.</text>
</comment>
<evidence type="ECO:0000256" key="3">
    <source>
        <dbReference type="ARBA" id="ARBA00022692"/>
    </source>
</evidence>
<keyword evidence="9" id="KW-0732">Signal</keyword>
<feature type="transmembrane region" description="Helical" evidence="8">
    <location>
        <begin position="161"/>
        <end position="183"/>
    </location>
</feature>
<feature type="transmembrane region" description="Helical" evidence="8">
    <location>
        <begin position="256"/>
        <end position="276"/>
    </location>
</feature>
<dbReference type="Proteomes" id="UP000283509">
    <property type="component" value="Unassembled WGS sequence"/>
</dbReference>
<dbReference type="Gene3D" id="1.20.1530.20">
    <property type="match status" value="1"/>
</dbReference>
<comment type="subcellular location">
    <subcellularLocation>
        <location evidence="1">Membrane</location>
        <topology evidence="1">Multi-pass membrane protein</topology>
    </subcellularLocation>
</comment>
<dbReference type="PANTHER" id="PTHR10361:SF28">
    <property type="entry name" value="P3 PROTEIN-RELATED"/>
    <property type="match status" value="1"/>
</dbReference>
<keyword evidence="4" id="KW-0813">Transport</keyword>
<evidence type="ECO:0000256" key="8">
    <source>
        <dbReference type="SAM" id="Phobius"/>
    </source>
</evidence>
<keyword evidence="5 8" id="KW-1133">Transmembrane helix</keyword>
<evidence type="ECO:0000313" key="10">
    <source>
        <dbReference type="EMBL" id="ROT67889.1"/>
    </source>
</evidence>
<reference evidence="10 11" key="1">
    <citation type="submission" date="2018-04" db="EMBL/GenBank/DDBJ databases">
        <authorList>
            <person name="Zhang X."/>
            <person name="Yuan J."/>
            <person name="Li F."/>
            <person name="Xiang J."/>
        </authorList>
    </citation>
    <scope>NUCLEOTIDE SEQUENCE [LARGE SCALE GENOMIC DNA]</scope>
    <source>
        <tissue evidence="10">Muscle</tissue>
    </source>
</reference>
<dbReference type="GO" id="GO:0015293">
    <property type="term" value="F:symporter activity"/>
    <property type="evidence" value="ECO:0007669"/>
    <property type="project" value="UniProtKB-KW"/>
</dbReference>
<feature type="chain" id="PRO_5018629033" evidence="9">
    <location>
        <begin position="40"/>
        <end position="491"/>
    </location>
</feature>
<feature type="compositionally biased region" description="Polar residues" evidence="7">
    <location>
        <begin position="467"/>
        <end position="485"/>
    </location>
</feature>
<dbReference type="OrthoDB" id="203097at2759"/>
<feature type="transmembrane region" description="Helical" evidence="8">
    <location>
        <begin position="328"/>
        <end position="351"/>
    </location>
</feature>
<comment type="caution">
    <text evidence="10">The sequence shown here is derived from an EMBL/GenBank/DDBJ whole genome shotgun (WGS) entry which is preliminary data.</text>
</comment>
<dbReference type="InterPro" id="IPR004710">
    <property type="entry name" value="Bilac:Na_transpt"/>
</dbReference>
<evidence type="ECO:0000256" key="1">
    <source>
        <dbReference type="ARBA" id="ARBA00004141"/>
    </source>
</evidence>
<sequence length="491" mass="53224">MAAVMSGGGATSYLSQMVRKMGVKVTLLMVLLSVGGARAEAPTVMGVQLFVNNTPTEVLDVTEKEAIVVSFQLDALPEDASVEVVVQENSADSFGHVKIWPNRFALKEMAGDLTETFNLTGTFLGFSKLQFLLVAPDGKLRALSNETDIMVQRADKLHDQIFTVTMIILVGIAYINMGCAIDLEIIKRTLKRPVAPVIGLASQYLFMPLTSYTLGYFLFHDSPALWLGLFIIGCSPGGGGSNIWTHVLGGSLDLSVTMTFVSTVVAFGALPMWVYILASTIFQDGNFDYIPYSKMAVMVVGLVLPCAIGVALKKFLPKVAGVLKKLLTPVAVVFIIFASTFGVYVNFYIFYYFTWKVAIVGMALPWLGFLFGAVMAVLCKRQFEEVIAVSIETGIQNTGLAIGVVKFALQKFSPLGDITVVVPVAVATLTPIPLLLALLCKRLYERRRKSKLEGIDGPCENPEDPTASPSSSNLKMTPANSQTPLSRDLKK</sequence>
<feature type="transmembrane region" description="Helical" evidence="8">
    <location>
        <begin position="296"/>
        <end position="316"/>
    </location>
</feature>
<dbReference type="GO" id="GO:0016020">
    <property type="term" value="C:membrane"/>
    <property type="evidence" value="ECO:0007669"/>
    <property type="project" value="UniProtKB-SubCell"/>
</dbReference>
<keyword evidence="4" id="KW-0769">Symport</keyword>
<organism evidence="10 11">
    <name type="scientific">Penaeus vannamei</name>
    <name type="common">Whiteleg shrimp</name>
    <name type="synonym">Litopenaeus vannamei</name>
    <dbReference type="NCBI Taxonomy" id="6689"/>
    <lineage>
        <taxon>Eukaryota</taxon>
        <taxon>Metazoa</taxon>
        <taxon>Ecdysozoa</taxon>
        <taxon>Arthropoda</taxon>
        <taxon>Crustacea</taxon>
        <taxon>Multicrustacea</taxon>
        <taxon>Malacostraca</taxon>
        <taxon>Eumalacostraca</taxon>
        <taxon>Eucarida</taxon>
        <taxon>Decapoda</taxon>
        <taxon>Dendrobranchiata</taxon>
        <taxon>Penaeoidea</taxon>
        <taxon>Penaeidae</taxon>
        <taxon>Penaeus</taxon>
    </lineage>
</organism>
<feature type="signal peptide" evidence="9">
    <location>
        <begin position="1"/>
        <end position="39"/>
    </location>
</feature>
<gene>
    <name evidence="10" type="ORF">C7M84_014006</name>
</gene>
<dbReference type="InterPro" id="IPR038770">
    <property type="entry name" value="Na+/solute_symporter_sf"/>
</dbReference>
<feature type="transmembrane region" description="Helical" evidence="8">
    <location>
        <begin position="225"/>
        <end position="244"/>
    </location>
</feature>
<accession>A0A3R7LYD7</accession>
<keyword evidence="6 8" id="KW-0472">Membrane</keyword>
<protein>
    <submittedName>
        <fullName evidence="10">P3 protein</fullName>
    </submittedName>
</protein>
<dbReference type="PANTHER" id="PTHR10361">
    <property type="entry name" value="SODIUM-BILE ACID COTRANSPORTER"/>
    <property type="match status" value="1"/>
</dbReference>
<evidence type="ECO:0000256" key="7">
    <source>
        <dbReference type="SAM" id="MobiDB-lite"/>
    </source>
</evidence>
<keyword evidence="11" id="KW-1185">Reference proteome</keyword>
<feature type="region of interest" description="Disordered" evidence="7">
    <location>
        <begin position="453"/>
        <end position="491"/>
    </location>
</feature>
<feature type="transmembrane region" description="Helical" evidence="8">
    <location>
        <begin position="386"/>
        <end position="408"/>
    </location>
</feature>
<reference evidence="10 11" key="2">
    <citation type="submission" date="2019-01" db="EMBL/GenBank/DDBJ databases">
        <title>The decoding of complex shrimp genome reveals the adaptation for benthos swimmer, frequently molting mechanism and breeding impact on genome.</title>
        <authorList>
            <person name="Sun Y."/>
            <person name="Gao Y."/>
            <person name="Yu Y."/>
        </authorList>
    </citation>
    <scope>NUCLEOTIDE SEQUENCE [LARGE SCALE GENOMIC DNA]</scope>
    <source>
        <tissue evidence="10">Muscle</tissue>
    </source>
</reference>
<dbReference type="Pfam" id="PF01758">
    <property type="entry name" value="SBF"/>
    <property type="match status" value="1"/>
</dbReference>
<feature type="transmembrane region" description="Helical" evidence="8">
    <location>
        <begin position="420"/>
        <end position="440"/>
    </location>
</feature>
<evidence type="ECO:0000256" key="4">
    <source>
        <dbReference type="ARBA" id="ARBA00022847"/>
    </source>
</evidence>
<dbReference type="AlphaFoldDB" id="A0A3R7LYD7"/>
<feature type="transmembrane region" description="Helical" evidence="8">
    <location>
        <begin position="357"/>
        <end position="379"/>
    </location>
</feature>
<evidence type="ECO:0000313" key="11">
    <source>
        <dbReference type="Proteomes" id="UP000283509"/>
    </source>
</evidence>